<dbReference type="CDD" id="cd00093">
    <property type="entry name" value="HTH_XRE"/>
    <property type="match status" value="1"/>
</dbReference>
<accession>A0ABZ0LWQ8</accession>
<gene>
    <name evidence="2" type="ORF">R2D22_20485</name>
</gene>
<dbReference type="Gene3D" id="1.10.260.40">
    <property type="entry name" value="lambda repressor-like DNA-binding domains"/>
    <property type="match status" value="1"/>
</dbReference>
<reference evidence="2 3" key="1">
    <citation type="submission" date="2023-10" db="EMBL/GenBank/DDBJ databases">
        <title>The genome sequence of Streptomyces sp. HUAS YS2.</title>
        <authorList>
            <person name="Mo P."/>
        </authorList>
    </citation>
    <scope>NUCLEOTIDE SEQUENCE [LARGE SCALE GENOMIC DNA]</scope>
    <source>
        <strain evidence="2 3">HUAS YS2</strain>
    </source>
</reference>
<keyword evidence="3" id="KW-1185">Reference proteome</keyword>
<name>A0ABZ0LWQ8_9ACTN</name>
<dbReference type="Proteomes" id="UP001301731">
    <property type="component" value="Chromosome"/>
</dbReference>
<evidence type="ECO:0000313" key="3">
    <source>
        <dbReference type="Proteomes" id="UP001301731"/>
    </source>
</evidence>
<dbReference type="EMBL" id="CP137573">
    <property type="protein sequence ID" value="WOX23631.1"/>
    <property type="molecule type" value="Genomic_DNA"/>
</dbReference>
<proteinExistence type="predicted"/>
<feature type="domain" description="HTH cro/C1-type" evidence="1">
    <location>
        <begin position="32"/>
        <end position="85"/>
    </location>
</feature>
<dbReference type="InterPro" id="IPR010982">
    <property type="entry name" value="Lambda_DNA-bd_dom_sf"/>
</dbReference>
<evidence type="ECO:0000313" key="2">
    <source>
        <dbReference type="EMBL" id="WOX23631.1"/>
    </source>
</evidence>
<protein>
    <submittedName>
        <fullName evidence="2">Helix-turn-helix transcriptional regulator</fullName>
    </submittedName>
</protein>
<sequence>MCELELITMAGTGGPRKPDPSASPRAIIGAELRHARERKGLSQEALGESLFVSGSYIGQMEAGTRRIPQDIATQLDGLLDTGGFFERNCRAANKSRYPDHFAEAAEAEAVAEAIKEFAPLLIPGLMQTEAYAREVFHAYQPTAPEEKIDELVAARLERGRLLADPTKPLLWVVLGEAVLRQEVGGRDVMAGALSHVAALARRRRLIVQVLPFGAGAYGAMEGSLKLMSFKDAPTLAYLQGLNAGRLEDDPGAVRRHELTYDLLGADALSPRESLALIETLAEDYAHEDRHP</sequence>
<dbReference type="SUPFAM" id="SSF47413">
    <property type="entry name" value="lambda repressor-like DNA-binding domains"/>
    <property type="match status" value="1"/>
</dbReference>
<dbReference type="InterPro" id="IPR043917">
    <property type="entry name" value="DUF5753"/>
</dbReference>
<dbReference type="SMART" id="SM00530">
    <property type="entry name" value="HTH_XRE"/>
    <property type="match status" value="1"/>
</dbReference>
<evidence type="ECO:0000259" key="1">
    <source>
        <dbReference type="PROSITE" id="PS50943"/>
    </source>
</evidence>
<dbReference type="RefSeq" id="WP_318105661.1">
    <property type="nucleotide sequence ID" value="NZ_CP137573.1"/>
</dbReference>
<organism evidence="2 3">
    <name type="scientific">Streptomyces solicathayae</name>
    <dbReference type="NCBI Taxonomy" id="3081768"/>
    <lineage>
        <taxon>Bacteria</taxon>
        <taxon>Bacillati</taxon>
        <taxon>Actinomycetota</taxon>
        <taxon>Actinomycetes</taxon>
        <taxon>Kitasatosporales</taxon>
        <taxon>Streptomycetaceae</taxon>
        <taxon>Streptomyces</taxon>
    </lineage>
</organism>
<dbReference type="Pfam" id="PF19054">
    <property type="entry name" value="DUF5753"/>
    <property type="match status" value="1"/>
</dbReference>
<dbReference type="InterPro" id="IPR001387">
    <property type="entry name" value="Cro/C1-type_HTH"/>
</dbReference>
<dbReference type="Pfam" id="PF13560">
    <property type="entry name" value="HTH_31"/>
    <property type="match status" value="1"/>
</dbReference>
<dbReference type="PROSITE" id="PS50943">
    <property type="entry name" value="HTH_CROC1"/>
    <property type="match status" value="1"/>
</dbReference>